<name>A0A0K1QDU3_9BACT</name>
<keyword evidence="3" id="KW-0378">Hydrolase</keyword>
<organism evidence="3 4">
    <name type="scientific">Labilithrix luteola</name>
    <dbReference type="NCBI Taxonomy" id="1391654"/>
    <lineage>
        <taxon>Bacteria</taxon>
        <taxon>Pseudomonadati</taxon>
        <taxon>Myxococcota</taxon>
        <taxon>Polyangia</taxon>
        <taxon>Polyangiales</taxon>
        <taxon>Labilitrichaceae</taxon>
        <taxon>Labilithrix</taxon>
    </lineage>
</organism>
<feature type="domain" description="AB hydrolase-1" evidence="2">
    <location>
        <begin position="35"/>
        <end position="347"/>
    </location>
</feature>
<gene>
    <name evidence="3" type="ORF">AKJ09_10268</name>
</gene>
<dbReference type="PRINTS" id="PR00111">
    <property type="entry name" value="ABHYDROLASE"/>
</dbReference>
<dbReference type="Pfam" id="PF12697">
    <property type="entry name" value="Abhydrolase_6"/>
    <property type="match status" value="1"/>
</dbReference>
<dbReference type="SUPFAM" id="SSF53474">
    <property type="entry name" value="alpha/beta-Hydrolases"/>
    <property type="match status" value="1"/>
</dbReference>
<proteinExistence type="predicted"/>
<dbReference type="PANTHER" id="PTHR43798:SF5">
    <property type="entry name" value="MONOACYLGLYCEROL LIPASE ABHD6"/>
    <property type="match status" value="1"/>
</dbReference>
<dbReference type="GO" id="GO:0046464">
    <property type="term" value="P:acylglycerol catabolic process"/>
    <property type="evidence" value="ECO:0007669"/>
    <property type="project" value="TreeGrafter"/>
</dbReference>
<dbReference type="GO" id="GO:0047372">
    <property type="term" value="F:monoacylglycerol lipase activity"/>
    <property type="evidence" value="ECO:0007669"/>
    <property type="project" value="TreeGrafter"/>
</dbReference>
<dbReference type="InterPro" id="IPR000073">
    <property type="entry name" value="AB_hydrolase_1"/>
</dbReference>
<dbReference type="InterPro" id="IPR029058">
    <property type="entry name" value="AB_hydrolase_fold"/>
</dbReference>
<dbReference type="EMBL" id="CP012333">
    <property type="protein sequence ID" value="AKV03605.1"/>
    <property type="molecule type" value="Genomic_DNA"/>
</dbReference>
<accession>A0A0K1QDU3</accession>
<feature type="region of interest" description="Disordered" evidence="1">
    <location>
        <begin position="140"/>
        <end position="159"/>
    </location>
</feature>
<evidence type="ECO:0000313" key="3">
    <source>
        <dbReference type="EMBL" id="AKV03605.1"/>
    </source>
</evidence>
<dbReference type="PANTHER" id="PTHR43798">
    <property type="entry name" value="MONOACYLGLYCEROL LIPASE"/>
    <property type="match status" value="1"/>
</dbReference>
<dbReference type="RefSeq" id="WP_205633978.1">
    <property type="nucleotide sequence ID" value="NZ_CP012333.1"/>
</dbReference>
<evidence type="ECO:0000256" key="1">
    <source>
        <dbReference type="SAM" id="MobiDB-lite"/>
    </source>
</evidence>
<dbReference type="GO" id="GO:0016020">
    <property type="term" value="C:membrane"/>
    <property type="evidence" value="ECO:0007669"/>
    <property type="project" value="TreeGrafter"/>
</dbReference>
<dbReference type="KEGG" id="llu:AKJ09_10268"/>
<sequence>MNSMPMTASLRELALGRLRLSFRERPATGAPARRVVLVHGNVSTSVYFESLMRALPESWHVVAPDLRGFGATEAKPIDGTRGLRDFSDDVFELCTALGWTSEVHALGWSVGGGVIMQLAIDHPTLLSTATLVAPVPPRGFGGNHGSEGTPNASDFAGSGGGTVSPDFVKAIQSGDRGREQSSPRTILRQFFFNPERYEPAPALEEAFVDAILSTRIGDDFYPGDTVASANWPGAAPGPRGIANAFSNKYLDLTTFASIAPKPKVLWIRGEKDAIVGDASLFDLAQLGKLGIVPGWPGDDTCPPQPMIGQTRALLDRYRAAGGDVREVVLEGAGHSPFLEQPDAFRAAFVDLVDGPK</sequence>
<dbReference type="STRING" id="1391654.AKJ09_10268"/>
<reference evidence="3 4" key="1">
    <citation type="submission" date="2015-08" db="EMBL/GenBank/DDBJ databases">
        <authorList>
            <person name="Babu N.S."/>
            <person name="Beckwith C.J."/>
            <person name="Beseler K.G."/>
            <person name="Brison A."/>
            <person name="Carone J.V."/>
            <person name="Caskin T.P."/>
            <person name="Diamond M."/>
            <person name="Durham M.E."/>
            <person name="Foxe J.M."/>
            <person name="Go M."/>
            <person name="Henderson B.A."/>
            <person name="Jones I.B."/>
            <person name="McGettigan J.A."/>
            <person name="Micheletti S.J."/>
            <person name="Nasrallah M.E."/>
            <person name="Ortiz D."/>
            <person name="Piller C.R."/>
            <person name="Privatt S.R."/>
            <person name="Schneider S.L."/>
            <person name="Sharp S."/>
            <person name="Smith T.C."/>
            <person name="Stanton J.D."/>
            <person name="Ullery H.E."/>
            <person name="Wilson R.J."/>
            <person name="Serrano M.G."/>
            <person name="Buck G."/>
            <person name="Lee V."/>
            <person name="Wang Y."/>
            <person name="Carvalho R."/>
            <person name="Voegtly L."/>
            <person name="Shi R."/>
            <person name="Duckworth R."/>
            <person name="Johnson A."/>
            <person name="Loviza R."/>
            <person name="Walstead R."/>
            <person name="Shah Z."/>
            <person name="Kiflezghi M."/>
            <person name="Wade K."/>
            <person name="Ball S.L."/>
            <person name="Bradley K.W."/>
            <person name="Asai D.J."/>
            <person name="Bowman C.A."/>
            <person name="Russell D.A."/>
            <person name="Pope W.H."/>
            <person name="Jacobs-Sera D."/>
            <person name="Hendrix R.W."/>
            <person name="Hatfull G.F."/>
        </authorList>
    </citation>
    <scope>NUCLEOTIDE SEQUENCE [LARGE SCALE GENOMIC DNA]</scope>
    <source>
        <strain evidence="3 4">DSM 27648</strain>
    </source>
</reference>
<dbReference type="AlphaFoldDB" id="A0A0K1QDU3"/>
<dbReference type="Gene3D" id="3.40.50.1820">
    <property type="entry name" value="alpha/beta hydrolase"/>
    <property type="match status" value="1"/>
</dbReference>
<evidence type="ECO:0000259" key="2">
    <source>
        <dbReference type="Pfam" id="PF12697"/>
    </source>
</evidence>
<keyword evidence="4" id="KW-1185">Reference proteome</keyword>
<protein>
    <submittedName>
        <fullName evidence="3">Alpha/beta hydrolase fold protein</fullName>
    </submittedName>
</protein>
<dbReference type="Proteomes" id="UP000064967">
    <property type="component" value="Chromosome"/>
</dbReference>
<dbReference type="InterPro" id="IPR050266">
    <property type="entry name" value="AB_hydrolase_sf"/>
</dbReference>
<evidence type="ECO:0000313" key="4">
    <source>
        <dbReference type="Proteomes" id="UP000064967"/>
    </source>
</evidence>